<evidence type="ECO:0000313" key="2">
    <source>
        <dbReference type="Proteomes" id="UP001416858"/>
    </source>
</evidence>
<reference evidence="1 2" key="1">
    <citation type="submission" date="2024-02" db="EMBL/GenBank/DDBJ databases">
        <title>Rhodopirellula caenicola NBRC 110016.</title>
        <authorList>
            <person name="Ichikawa N."/>
            <person name="Katano-Makiyama Y."/>
            <person name="Hidaka K."/>
        </authorList>
    </citation>
    <scope>NUCLEOTIDE SEQUENCE [LARGE SCALE GENOMIC DNA]</scope>
    <source>
        <strain evidence="1 2">NBRC 110016</strain>
    </source>
</reference>
<name>A0ABP9W2Z5_9BACT</name>
<evidence type="ECO:0000313" key="1">
    <source>
        <dbReference type="EMBL" id="GAA5510890.1"/>
    </source>
</evidence>
<protein>
    <submittedName>
        <fullName evidence="1">Uncharacterized protein</fullName>
    </submittedName>
</protein>
<dbReference type="EMBL" id="BAABRO010000030">
    <property type="protein sequence ID" value="GAA5510890.1"/>
    <property type="molecule type" value="Genomic_DNA"/>
</dbReference>
<proteinExistence type="predicted"/>
<dbReference type="Proteomes" id="UP001416858">
    <property type="component" value="Unassembled WGS sequence"/>
</dbReference>
<keyword evidence="2" id="KW-1185">Reference proteome</keyword>
<organism evidence="1 2">
    <name type="scientific">Novipirellula caenicola</name>
    <dbReference type="NCBI Taxonomy" id="1536901"/>
    <lineage>
        <taxon>Bacteria</taxon>
        <taxon>Pseudomonadati</taxon>
        <taxon>Planctomycetota</taxon>
        <taxon>Planctomycetia</taxon>
        <taxon>Pirellulales</taxon>
        <taxon>Pirellulaceae</taxon>
        <taxon>Novipirellula</taxon>
    </lineage>
</organism>
<comment type="caution">
    <text evidence="1">The sequence shown here is derived from an EMBL/GenBank/DDBJ whole genome shotgun (WGS) entry which is preliminary data.</text>
</comment>
<sequence>MRTDYDKADVPQNESPANNANRRECLYLAVLFAFIRVIRGPIGFKFDEARIVRVTALAVSLSVSCRRFAT</sequence>
<accession>A0ABP9W2Z5</accession>
<gene>
    <name evidence="1" type="ORF">Rcae01_06402</name>
</gene>